<feature type="transmembrane region" description="Helical" evidence="1">
    <location>
        <begin position="324"/>
        <end position="351"/>
    </location>
</feature>
<reference evidence="2" key="2">
    <citation type="submission" date="2020-11" db="EMBL/GenBank/DDBJ databases">
        <authorList>
            <person name="McCartney M.A."/>
            <person name="Auch B."/>
            <person name="Kono T."/>
            <person name="Mallez S."/>
            <person name="Becker A."/>
            <person name="Gohl D.M."/>
            <person name="Silverstein K.A.T."/>
            <person name="Koren S."/>
            <person name="Bechman K.B."/>
            <person name="Herman A."/>
            <person name="Abrahante J.E."/>
            <person name="Garbe J."/>
        </authorList>
    </citation>
    <scope>NUCLEOTIDE SEQUENCE</scope>
    <source>
        <strain evidence="2">Duluth1</strain>
        <tissue evidence="2">Whole animal</tissue>
    </source>
</reference>
<reference evidence="2" key="1">
    <citation type="journal article" date="2019" name="bioRxiv">
        <title>The Genome of the Zebra Mussel, Dreissena polymorpha: A Resource for Invasive Species Research.</title>
        <authorList>
            <person name="McCartney M.A."/>
            <person name="Auch B."/>
            <person name="Kono T."/>
            <person name="Mallez S."/>
            <person name="Zhang Y."/>
            <person name="Obille A."/>
            <person name="Becker A."/>
            <person name="Abrahante J.E."/>
            <person name="Garbe J."/>
            <person name="Badalamenti J.P."/>
            <person name="Herman A."/>
            <person name="Mangelson H."/>
            <person name="Liachko I."/>
            <person name="Sullivan S."/>
            <person name="Sone E.D."/>
            <person name="Koren S."/>
            <person name="Silverstein K.A.T."/>
            <person name="Beckman K.B."/>
            <person name="Gohl D.M."/>
        </authorList>
    </citation>
    <scope>NUCLEOTIDE SEQUENCE</scope>
    <source>
        <strain evidence="2">Duluth1</strain>
        <tissue evidence="2">Whole animal</tissue>
    </source>
</reference>
<feature type="transmembrane region" description="Helical" evidence="1">
    <location>
        <begin position="285"/>
        <end position="304"/>
    </location>
</feature>
<proteinExistence type="predicted"/>
<dbReference type="Proteomes" id="UP000828390">
    <property type="component" value="Unassembled WGS sequence"/>
</dbReference>
<keyword evidence="3" id="KW-1185">Reference proteome</keyword>
<dbReference type="PANTHER" id="PTHR38337">
    <property type="entry name" value="AGAP010540-PA"/>
    <property type="match status" value="1"/>
</dbReference>
<feature type="transmembrane region" description="Helical" evidence="1">
    <location>
        <begin position="398"/>
        <end position="420"/>
    </location>
</feature>
<name>A0A9D4G3A7_DREPO</name>
<feature type="transmembrane region" description="Helical" evidence="1">
    <location>
        <begin position="500"/>
        <end position="520"/>
    </location>
</feature>
<evidence type="ECO:0000313" key="2">
    <source>
        <dbReference type="EMBL" id="KAH3809799.1"/>
    </source>
</evidence>
<evidence type="ECO:0000313" key="3">
    <source>
        <dbReference type="Proteomes" id="UP000828390"/>
    </source>
</evidence>
<gene>
    <name evidence="2" type="ORF">DPMN_138179</name>
</gene>
<evidence type="ECO:0000256" key="1">
    <source>
        <dbReference type="SAM" id="Phobius"/>
    </source>
</evidence>
<dbReference type="OrthoDB" id="6020333at2759"/>
<keyword evidence="1" id="KW-0812">Transmembrane</keyword>
<feature type="transmembrane region" description="Helical" evidence="1">
    <location>
        <begin position="432"/>
        <end position="452"/>
    </location>
</feature>
<dbReference type="EMBL" id="JAIWYP010000006">
    <property type="protein sequence ID" value="KAH3809799.1"/>
    <property type="molecule type" value="Genomic_DNA"/>
</dbReference>
<protein>
    <submittedName>
        <fullName evidence="2">Uncharacterized protein</fullName>
    </submittedName>
</protein>
<comment type="caution">
    <text evidence="2">The sequence shown here is derived from an EMBL/GenBank/DDBJ whole genome shotgun (WGS) entry which is preliminary data.</text>
</comment>
<dbReference type="PANTHER" id="PTHR38337:SF1">
    <property type="entry name" value="GUSTATORY RECEPTOR"/>
    <property type="match status" value="1"/>
</dbReference>
<feature type="transmembrane region" description="Helical" evidence="1">
    <location>
        <begin position="140"/>
        <end position="159"/>
    </location>
</feature>
<accession>A0A9D4G3A7</accession>
<dbReference type="AlphaFoldDB" id="A0A9D4G3A7"/>
<keyword evidence="1" id="KW-0472">Membrane</keyword>
<keyword evidence="1" id="KW-1133">Transmembrane helix</keyword>
<organism evidence="2 3">
    <name type="scientific">Dreissena polymorpha</name>
    <name type="common">Zebra mussel</name>
    <name type="synonym">Mytilus polymorpha</name>
    <dbReference type="NCBI Taxonomy" id="45954"/>
    <lineage>
        <taxon>Eukaryota</taxon>
        <taxon>Metazoa</taxon>
        <taxon>Spiralia</taxon>
        <taxon>Lophotrochozoa</taxon>
        <taxon>Mollusca</taxon>
        <taxon>Bivalvia</taxon>
        <taxon>Autobranchia</taxon>
        <taxon>Heteroconchia</taxon>
        <taxon>Euheterodonta</taxon>
        <taxon>Imparidentia</taxon>
        <taxon>Neoheterodontei</taxon>
        <taxon>Myida</taxon>
        <taxon>Dreissenoidea</taxon>
        <taxon>Dreissenidae</taxon>
        <taxon>Dreissena</taxon>
    </lineage>
</organism>
<sequence length="531" mass="60171">MENMPATEGSINSGCDTDAAGIFDDSNLACSPSAIEAHCSMKRSDVETSQEQELQHASNMTSSRSTISYQSNGSMRSAAYRVDIADLSGEESFNLTTTHLKRCKRQVLRPYWRLLMFIGWRGFGREYVNSGSVGWKVLNTVYPMFIVVMLFYTYCYEIVACQWKLNIYKDTQVATTPITTTAGPVHNLTTPGAYPIITIAPAEVIALAENLTRSKEVYPMACEHIITTYVVPNSLHFVAFMMGLVHFRVQENEHLYALMENVFLQASPLHSRSASQQKLIRNMRGFFIVGAAWILITLAMQGLYEWAYDFPKLAFFVKTGPLLHWFLFCIELVGMSIVNSIFVAVVTNYFTQCQMILFYVRGIAFKLQEKSIDLKTAMKNIVSVKTNLSILNGPIARMTALVSVIFAELTIIGVSILVLNKNDHYKVWVYRAFYPVVWFIILSLPLMQAARVNSTCNRFQRIALETRVFGYKNCSLLELDSFLNFVFHARLRAKLFHFPILPKYLIAIVVLSLFVLLILLQTGTIGKTQLF</sequence>